<keyword evidence="1" id="KW-0732">Signal</keyword>
<reference evidence="3" key="2">
    <citation type="submission" date="2023-07" db="EMBL/GenBank/DDBJ databases">
        <title>Identification and characterization of horizontal gene transfer across gut microbiota members of farm animals based on homology search.</title>
        <authorList>
            <person name="Schwarzerova J."/>
            <person name="Nykrynova M."/>
            <person name="Jureckova K."/>
            <person name="Cejkova D."/>
            <person name="Rychlik I."/>
        </authorList>
    </citation>
    <scope>NUCLEOTIDE SEQUENCE [LARGE SCALE GENOMIC DNA]</scope>
    <source>
        <strain evidence="3">109_WCHN</strain>
    </source>
</reference>
<reference evidence="2 3" key="1">
    <citation type="submission" date="2023-06" db="EMBL/GenBank/DDBJ databases">
        <authorList>
            <person name="Zeman M."/>
            <person name="Kubasova T."/>
            <person name="Jahodarova E."/>
            <person name="Nykrynova M."/>
            <person name="Rychlik I."/>
        </authorList>
    </citation>
    <scope>NUCLEOTIDE SEQUENCE [LARGE SCALE GENOMIC DNA]</scope>
    <source>
        <strain evidence="2 3">109_WCHN</strain>
    </source>
</reference>
<gene>
    <name evidence="2" type="ORF">QUW60_03120</name>
</gene>
<evidence type="ECO:0000256" key="1">
    <source>
        <dbReference type="SAM" id="SignalP"/>
    </source>
</evidence>
<dbReference type="InterPro" id="IPR002591">
    <property type="entry name" value="Phosphodiest/P_Trfase"/>
</dbReference>
<feature type="chain" id="PRO_5045841428" evidence="1">
    <location>
        <begin position="21"/>
        <end position="297"/>
    </location>
</feature>
<dbReference type="Gene3D" id="3.40.720.10">
    <property type="entry name" value="Alkaline Phosphatase, subunit A"/>
    <property type="match status" value="1"/>
</dbReference>
<organism evidence="2 3">
    <name type="scientific">Bacteroides gallinaceum</name>
    <dbReference type="NCBI Taxonomy" id="1462571"/>
    <lineage>
        <taxon>Bacteria</taxon>
        <taxon>Pseudomonadati</taxon>
        <taxon>Bacteroidota</taxon>
        <taxon>Bacteroidia</taxon>
        <taxon>Bacteroidales</taxon>
        <taxon>Bacteroidaceae</taxon>
        <taxon>Bacteroides</taxon>
    </lineage>
</organism>
<sequence>MKKTFLFLIAALSFLLSGQAAEKAKHVVLIGLDGWGAYSVSKAEIPNIRKMMNEGCYTLKKRSALPSSSAINWASMFMGAGPELHGYTQWGSKVPELPSREVTENGIFPTIFYLLHKARPEAEIGCLYEWEGIKYLADTLALDYHAQAPDYNKHPEALCGMAEKYIKEKTPVLLAVCFDNPDHVGHAAGHDTPEYYAKLNELDIYVARIVQAVKDAGMFDNTIFIITADHGGINKGHGGKTMQEMETPFIICGKNVKKGGEFSESMMQYDVASTIAYIFGLKQPQVWIGRPMKQVFK</sequence>
<comment type="caution">
    <text evidence="2">The sequence shown here is derived from an EMBL/GenBank/DDBJ whole genome shotgun (WGS) entry which is preliminary data.</text>
</comment>
<dbReference type="SUPFAM" id="SSF53649">
    <property type="entry name" value="Alkaline phosphatase-like"/>
    <property type="match status" value="1"/>
</dbReference>
<protein>
    <submittedName>
        <fullName evidence="2">Alkaline phosphatase</fullName>
    </submittedName>
</protein>
<dbReference type="PANTHER" id="PTHR10151:SF120">
    <property type="entry name" value="BIS(5'-ADENOSYL)-TRIPHOSPHATASE"/>
    <property type="match status" value="1"/>
</dbReference>
<evidence type="ECO:0000313" key="2">
    <source>
        <dbReference type="EMBL" id="MDM8324227.1"/>
    </source>
</evidence>
<dbReference type="EMBL" id="JAUDEN010000003">
    <property type="protein sequence ID" value="MDM8324227.1"/>
    <property type="molecule type" value="Genomic_DNA"/>
</dbReference>
<dbReference type="Pfam" id="PF01663">
    <property type="entry name" value="Phosphodiest"/>
    <property type="match status" value="1"/>
</dbReference>
<dbReference type="PANTHER" id="PTHR10151">
    <property type="entry name" value="ECTONUCLEOTIDE PYROPHOSPHATASE/PHOSPHODIESTERASE"/>
    <property type="match status" value="1"/>
</dbReference>
<evidence type="ECO:0000313" key="3">
    <source>
        <dbReference type="Proteomes" id="UP001169458"/>
    </source>
</evidence>
<keyword evidence="3" id="KW-1185">Reference proteome</keyword>
<name>A0ABT7VD81_9BACE</name>
<accession>A0ABT7VD81</accession>
<proteinExistence type="predicted"/>
<dbReference type="Proteomes" id="UP001169458">
    <property type="component" value="Unassembled WGS sequence"/>
</dbReference>
<dbReference type="CDD" id="cd00016">
    <property type="entry name" value="ALP_like"/>
    <property type="match status" value="1"/>
</dbReference>
<dbReference type="InterPro" id="IPR017850">
    <property type="entry name" value="Alkaline_phosphatase_core_sf"/>
</dbReference>
<dbReference type="RefSeq" id="WP_289558394.1">
    <property type="nucleotide sequence ID" value="NZ_JAUDEN010000003.1"/>
</dbReference>
<feature type="signal peptide" evidence="1">
    <location>
        <begin position="1"/>
        <end position="20"/>
    </location>
</feature>